<evidence type="ECO:0000256" key="1">
    <source>
        <dbReference type="SAM" id="Coils"/>
    </source>
</evidence>
<gene>
    <name evidence="3" type="ORF">OXX778_LOCUS19760</name>
</gene>
<evidence type="ECO:0000313" key="3">
    <source>
        <dbReference type="EMBL" id="CAF1071720.1"/>
    </source>
</evidence>
<keyword evidence="4" id="KW-1185">Reference proteome</keyword>
<feature type="region of interest" description="Disordered" evidence="2">
    <location>
        <begin position="240"/>
        <end position="297"/>
    </location>
</feature>
<sequence length="297" mass="33806">MAPTRQSQSSISTRPILDKPQVLKTNRNATNISQNQEQISHELLNQLLIKLETLTVNVEALSTSVSRIETQIEQIKIEQRDSNLILERHDRNLRAIFEKLEELERTPPVVNLPATPVQNTINQIFTPEIILQARDQLGINLDVELVYNGKNLLSLVAFNRNNINIYGTKLLGKLFTKRELAQGTVEPTRTNTPQLDPIRMNLIKACYIRKLKTIESFVDNWPSISKSLKQKCLDQRKFFAKQEDPEEANGENGGEDDEDDNDDTQALENNFEQPEEEPVSGQLIPRDISMASLPLNN</sequence>
<organism evidence="3 4">
    <name type="scientific">Brachionus calyciflorus</name>
    <dbReference type="NCBI Taxonomy" id="104777"/>
    <lineage>
        <taxon>Eukaryota</taxon>
        <taxon>Metazoa</taxon>
        <taxon>Spiralia</taxon>
        <taxon>Gnathifera</taxon>
        <taxon>Rotifera</taxon>
        <taxon>Eurotatoria</taxon>
        <taxon>Monogononta</taxon>
        <taxon>Pseudotrocha</taxon>
        <taxon>Ploima</taxon>
        <taxon>Brachionidae</taxon>
        <taxon>Brachionus</taxon>
    </lineage>
</organism>
<evidence type="ECO:0000313" key="4">
    <source>
        <dbReference type="Proteomes" id="UP000663879"/>
    </source>
</evidence>
<evidence type="ECO:0000256" key="2">
    <source>
        <dbReference type="SAM" id="MobiDB-lite"/>
    </source>
</evidence>
<reference evidence="3" key="1">
    <citation type="submission" date="2021-02" db="EMBL/GenBank/DDBJ databases">
        <authorList>
            <person name="Nowell W R."/>
        </authorList>
    </citation>
    <scope>NUCLEOTIDE SEQUENCE</scope>
    <source>
        <strain evidence="3">Ploen Becks lab</strain>
    </source>
</reference>
<dbReference type="Gene3D" id="1.10.10.2590">
    <property type="entry name" value="BEN domain"/>
    <property type="match status" value="1"/>
</dbReference>
<feature type="compositionally biased region" description="Acidic residues" evidence="2">
    <location>
        <begin position="244"/>
        <end position="265"/>
    </location>
</feature>
<comment type="caution">
    <text evidence="3">The sequence shown here is derived from an EMBL/GenBank/DDBJ whole genome shotgun (WGS) entry which is preliminary data.</text>
</comment>
<proteinExistence type="predicted"/>
<name>A0A814LZA9_9BILA</name>
<dbReference type="Proteomes" id="UP000663879">
    <property type="component" value="Unassembled WGS sequence"/>
</dbReference>
<protein>
    <recommendedName>
        <fullName evidence="5">BEN domain-containing protein</fullName>
    </recommendedName>
</protein>
<feature type="coiled-coil region" evidence="1">
    <location>
        <begin position="58"/>
        <end position="106"/>
    </location>
</feature>
<evidence type="ECO:0008006" key="5">
    <source>
        <dbReference type="Google" id="ProtNLM"/>
    </source>
</evidence>
<dbReference type="OrthoDB" id="10179687at2759"/>
<keyword evidence="1" id="KW-0175">Coiled coil</keyword>
<accession>A0A814LZA9</accession>
<dbReference type="AlphaFoldDB" id="A0A814LZA9"/>
<dbReference type="EMBL" id="CAJNOC010006171">
    <property type="protein sequence ID" value="CAF1071720.1"/>
    <property type="molecule type" value="Genomic_DNA"/>
</dbReference>